<keyword evidence="6 12" id="KW-0375">Hydrogen ion transport</keyword>
<evidence type="ECO:0000256" key="5">
    <source>
        <dbReference type="ARBA" id="ARBA00022692"/>
    </source>
</evidence>
<dbReference type="InterPro" id="IPR001421">
    <property type="entry name" value="ATP8_metazoa"/>
</dbReference>
<evidence type="ECO:0000256" key="6">
    <source>
        <dbReference type="ARBA" id="ARBA00022781"/>
    </source>
</evidence>
<dbReference type="AlphaFoldDB" id="A0A0U1WQP5"/>
<keyword evidence="9 12" id="KW-0496">Mitochondrion</keyword>
<dbReference type="GO" id="GO:0015078">
    <property type="term" value="F:proton transmembrane transporter activity"/>
    <property type="evidence" value="ECO:0007669"/>
    <property type="project" value="InterPro"/>
</dbReference>
<evidence type="ECO:0000256" key="12">
    <source>
        <dbReference type="RuleBase" id="RU003661"/>
    </source>
</evidence>
<keyword evidence="7 13" id="KW-1133">Transmembrane helix</keyword>
<name>A0A0U1WQP5_9TYRA</name>
<dbReference type="GO" id="GO:0031966">
    <property type="term" value="C:mitochondrial membrane"/>
    <property type="evidence" value="ECO:0007669"/>
    <property type="project" value="UniProtKB-SubCell"/>
</dbReference>
<keyword evidence="10 13" id="KW-0472">Membrane</keyword>
<proteinExistence type="inferred from homology"/>
<evidence type="ECO:0000256" key="4">
    <source>
        <dbReference type="ARBA" id="ARBA00022547"/>
    </source>
</evidence>
<evidence type="ECO:0000256" key="9">
    <source>
        <dbReference type="ARBA" id="ARBA00023128"/>
    </source>
</evidence>
<dbReference type="EMBL" id="KJ742590">
    <property type="protein sequence ID" value="AII02924.1"/>
    <property type="molecule type" value="Genomic_DNA"/>
</dbReference>
<evidence type="ECO:0000256" key="11">
    <source>
        <dbReference type="ARBA" id="ARBA00023310"/>
    </source>
</evidence>
<evidence type="ECO:0000313" key="14">
    <source>
        <dbReference type="EMBL" id="AII02924.1"/>
    </source>
</evidence>
<reference evidence="14" key="1">
    <citation type="journal article" date="2014" name="Mitochondrial DNA">
        <title>Extreme sequence divergence between mitochondrial genomes of two subspecies of White-breasted Wood-wren (Henicorhina leucosticta, Cabanis, 1847) from western and central Panama.</title>
        <authorList>
            <person name="Aguilar C."/>
            <person name="De Leon L.F."/>
            <person name="Loaiza J.R."/>
            <person name="McMillan W.O."/>
            <person name="Miller M.J."/>
        </authorList>
    </citation>
    <scope>NUCLEOTIDE SEQUENCE</scope>
</reference>
<geneLocation type="mitochondrion" evidence="14"/>
<accession>A0A0U1WQP5</accession>
<dbReference type="GO" id="GO:0045259">
    <property type="term" value="C:proton-transporting ATP synthase complex"/>
    <property type="evidence" value="ECO:0007669"/>
    <property type="project" value="UniProtKB-KW"/>
</dbReference>
<gene>
    <name evidence="14" type="primary">ATP8</name>
</gene>
<comment type="similarity">
    <text evidence="2 12">Belongs to the ATPase protein 8 family.</text>
</comment>
<organism evidence="14">
    <name type="scientific">Mionectes oleagineus</name>
    <name type="common">ochre-bellied flycatcher</name>
    <dbReference type="NCBI Taxonomy" id="123379"/>
    <lineage>
        <taxon>Eukaryota</taxon>
        <taxon>Metazoa</taxon>
        <taxon>Chordata</taxon>
        <taxon>Craniata</taxon>
        <taxon>Vertebrata</taxon>
        <taxon>Euteleostomi</taxon>
        <taxon>Archelosauria</taxon>
        <taxon>Archosauria</taxon>
        <taxon>Dinosauria</taxon>
        <taxon>Saurischia</taxon>
        <taxon>Theropoda</taxon>
        <taxon>Coelurosauria</taxon>
        <taxon>Aves</taxon>
        <taxon>Neognathae</taxon>
        <taxon>Neoaves</taxon>
        <taxon>Telluraves</taxon>
        <taxon>Australaves</taxon>
        <taxon>Passeriformes</taxon>
        <taxon>Tyrannidae</taxon>
        <taxon>Mionectes</taxon>
    </lineage>
</organism>
<keyword evidence="5 12" id="KW-0812">Transmembrane</keyword>
<keyword evidence="4 12" id="KW-0138">CF(0)</keyword>
<keyword evidence="11" id="KW-0066">ATP synthesis</keyword>
<sequence length="55" mass="6343">MPQLNPAPWFLIMLATWLTFSFILQPKILLFSSPNSLSSTPLIATKPTPWNWPWT</sequence>
<evidence type="ECO:0000256" key="8">
    <source>
        <dbReference type="ARBA" id="ARBA00023065"/>
    </source>
</evidence>
<evidence type="ECO:0000256" key="1">
    <source>
        <dbReference type="ARBA" id="ARBA00004304"/>
    </source>
</evidence>
<evidence type="ECO:0000256" key="10">
    <source>
        <dbReference type="ARBA" id="ARBA00023136"/>
    </source>
</evidence>
<evidence type="ECO:0000256" key="2">
    <source>
        <dbReference type="ARBA" id="ARBA00008892"/>
    </source>
</evidence>
<evidence type="ECO:0000256" key="13">
    <source>
        <dbReference type="SAM" id="Phobius"/>
    </source>
</evidence>
<keyword evidence="3 12" id="KW-0813">Transport</keyword>
<feature type="transmembrane region" description="Helical" evidence="13">
    <location>
        <begin position="6"/>
        <end position="24"/>
    </location>
</feature>
<dbReference type="PANTHER" id="PTHR39937">
    <property type="entry name" value="ATP SYNTHASE PROTEIN 8"/>
    <property type="match status" value="1"/>
</dbReference>
<evidence type="ECO:0000256" key="3">
    <source>
        <dbReference type="ARBA" id="ARBA00022448"/>
    </source>
</evidence>
<dbReference type="GO" id="GO:0015986">
    <property type="term" value="P:proton motive force-driven ATP synthesis"/>
    <property type="evidence" value="ECO:0007669"/>
    <property type="project" value="InterPro"/>
</dbReference>
<dbReference type="PANTHER" id="PTHR39937:SF1">
    <property type="entry name" value="ATP SYNTHASE PROTEIN 8"/>
    <property type="match status" value="1"/>
</dbReference>
<dbReference type="Pfam" id="PF00895">
    <property type="entry name" value="ATP-synt_8"/>
    <property type="match status" value="1"/>
</dbReference>
<protein>
    <recommendedName>
        <fullName evidence="12">ATP synthase complex subunit 8</fullName>
    </recommendedName>
</protein>
<comment type="subcellular location">
    <subcellularLocation>
        <location evidence="1 12">Mitochondrion membrane</location>
        <topology evidence="1 12">Single-pass membrane protein</topology>
    </subcellularLocation>
</comment>
<evidence type="ECO:0000256" key="7">
    <source>
        <dbReference type="ARBA" id="ARBA00022989"/>
    </source>
</evidence>
<dbReference type="InterPro" id="IPR050635">
    <property type="entry name" value="ATPase_protein_8"/>
</dbReference>
<keyword evidence="8 12" id="KW-0406">Ion transport</keyword>